<feature type="region of interest" description="Disordered" evidence="1">
    <location>
        <begin position="569"/>
        <end position="592"/>
    </location>
</feature>
<evidence type="ECO:0000259" key="2">
    <source>
        <dbReference type="Pfam" id="PF04366"/>
    </source>
</evidence>
<feature type="region of interest" description="Disordered" evidence="1">
    <location>
        <begin position="2057"/>
        <end position="2090"/>
    </location>
</feature>
<feature type="compositionally biased region" description="Basic and acidic residues" evidence="1">
    <location>
        <begin position="1109"/>
        <end position="1133"/>
    </location>
</feature>
<feature type="region of interest" description="Disordered" evidence="1">
    <location>
        <begin position="799"/>
        <end position="850"/>
    </location>
</feature>
<dbReference type="PANTHER" id="PTHR15629">
    <property type="entry name" value="SH3YL1 PROTEIN"/>
    <property type="match status" value="1"/>
</dbReference>
<dbReference type="GO" id="GO:0035091">
    <property type="term" value="F:phosphatidylinositol binding"/>
    <property type="evidence" value="ECO:0007669"/>
    <property type="project" value="TreeGrafter"/>
</dbReference>
<gene>
    <name evidence="3" type="ORF">DCS_08276</name>
</gene>
<feature type="compositionally biased region" description="Basic and acidic residues" evidence="1">
    <location>
        <begin position="1162"/>
        <end position="1174"/>
    </location>
</feature>
<dbReference type="RefSeq" id="XP_040655658.1">
    <property type="nucleotide sequence ID" value="XM_040805554.1"/>
</dbReference>
<evidence type="ECO:0000256" key="1">
    <source>
        <dbReference type="SAM" id="MobiDB-lite"/>
    </source>
</evidence>
<feature type="region of interest" description="Disordered" evidence="1">
    <location>
        <begin position="1"/>
        <end position="169"/>
    </location>
</feature>
<name>A0A151GGW3_DRECN</name>
<feature type="compositionally biased region" description="Low complexity" evidence="1">
    <location>
        <begin position="2057"/>
        <end position="2068"/>
    </location>
</feature>
<feature type="compositionally biased region" description="Basic and acidic residues" evidence="1">
    <location>
        <begin position="1220"/>
        <end position="1230"/>
    </location>
</feature>
<dbReference type="InParanoid" id="A0A151GGW3"/>
<feature type="compositionally biased region" description="Polar residues" evidence="1">
    <location>
        <begin position="455"/>
        <end position="473"/>
    </location>
</feature>
<protein>
    <recommendedName>
        <fullName evidence="2">Ysc84 actin-binding domain-containing protein</fullName>
    </recommendedName>
</protein>
<reference evidence="3 4" key="1">
    <citation type="journal article" date="2016" name="Sci. Rep.">
        <title>Insights into Adaptations to a Near-Obligate Nematode Endoparasitic Lifestyle from the Finished Genome of Drechmeria coniospora.</title>
        <authorList>
            <person name="Zhang L."/>
            <person name="Zhou Z."/>
            <person name="Guo Q."/>
            <person name="Fokkens L."/>
            <person name="Miskei M."/>
            <person name="Pocsi I."/>
            <person name="Zhang W."/>
            <person name="Chen M."/>
            <person name="Wang L."/>
            <person name="Sun Y."/>
            <person name="Donzelli B.G."/>
            <person name="Gibson D.M."/>
            <person name="Nelson D.R."/>
            <person name="Luo J.G."/>
            <person name="Rep M."/>
            <person name="Liu H."/>
            <person name="Yang S."/>
            <person name="Wang J."/>
            <person name="Krasnoff S.B."/>
            <person name="Xu Y."/>
            <person name="Molnar I."/>
            <person name="Lin M."/>
        </authorList>
    </citation>
    <scope>NUCLEOTIDE SEQUENCE [LARGE SCALE GENOMIC DNA]</scope>
    <source>
        <strain evidence="3 4">ARSEF 6962</strain>
    </source>
</reference>
<dbReference type="CDD" id="cd11524">
    <property type="entry name" value="SYLF"/>
    <property type="match status" value="1"/>
</dbReference>
<accession>A0A151GGW3</accession>
<proteinExistence type="predicted"/>
<comment type="caution">
    <text evidence="3">The sequence shown here is derived from an EMBL/GenBank/DDBJ whole genome shotgun (WGS) entry which is preliminary data.</text>
</comment>
<feature type="compositionally biased region" description="Basic and acidic residues" evidence="1">
    <location>
        <begin position="25"/>
        <end position="53"/>
    </location>
</feature>
<dbReference type="Pfam" id="PF04366">
    <property type="entry name" value="Ysc84"/>
    <property type="match status" value="1"/>
</dbReference>
<feature type="region of interest" description="Disordered" evidence="1">
    <location>
        <begin position="455"/>
        <end position="476"/>
    </location>
</feature>
<feature type="region of interest" description="Disordered" evidence="1">
    <location>
        <begin position="611"/>
        <end position="631"/>
    </location>
</feature>
<feature type="compositionally biased region" description="Pro residues" evidence="1">
    <location>
        <begin position="1634"/>
        <end position="1644"/>
    </location>
</feature>
<dbReference type="InterPro" id="IPR007461">
    <property type="entry name" value="Ysc84_actin-binding"/>
</dbReference>
<dbReference type="PANTHER" id="PTHR15629:SF8">
    <property type="entry name" value="DUF500 DOMAIN PROTEIN (AFU_ORTHOLOGUE AFUA_5G07310)"/>
    <property type="match status" value="1"/>
</dbReference>
<dbReference type="EMBL" id="LAYC01000003">
    <property type="protein sequence ID" value="KYK56306.1"/>
    <property type="molecule type" value="Genomic_DNA"/>
</dbReference>
<feature type="compositionally biased region" description="Basic residues" evidence="1">
    <location>
        <begin position="569"/>
        <end position="578"/>
    </location>
</feature>
<feature type="region of interest" description="Disordered" evidence="1">
    <location>
        <begin position="1158"/>
        <end position="1232"/>
    </location>
</feature>
<dbReference type="InterPro" id="IPR051702">
    <property type="entry name" value="SH3_domain_YSC84-like"/>
</dbReference>
<sequence length="2090" mass="220738">MRVDTGRGEGVDRDLARASTGGTEDEARERRGERDGGETSGTEARRAGRRRDGGAGGGFRAVGSTDQATDKGASVDEAETAPSDARDTDAGRGTLRRATSLATEDDAAEGGAGSAVRVNRLGLDEDDECGRNDDEAAESENSCHPPIGVGSRVDEGELGRAAPPRAYGAKYRYRAPRRGSEQPIRRRGQLPCGRGDHGRFDEVRMFWSRRKVGHLFQDDAGGEEGPSEVGLRRRGAPSGERRAVLGGVEVEVVGGGGGYGAAADPGPSGRPCRGGASIVETVASLPHARAAPATGEGEASTKMPVRRAGTDANRYRGPLTPGAVRAGKYSRDGRYMGSHADSAWPSPLGAGTCRTGTSPGTSTGTRHACGAGALALEQHRRDVGVTSDAHGAYRRHEHTERRTCRVGTWTCTARASTVPQVSTTSPGIGPQRRQVLAGPALRLRNIAHCRFSPQHTAGSHHSTLVGSHHSTLAGSHHSTHSQAFTTARSHHSTLSPQHIAGSHHCTVTGSHHGTRAHAATAALSQAPTTAQSTLAPTTTLSHAPTTALSHGSHHGKLARSHHCTLARSHHSTLARSHHSIPCTPRRAGAGFELPRRGGEARLSALSNSAPIRGRQRRRCIGRSDEPPKSAACRAPARRRSVQALCAGAVPWCAGVRCVGICALSIRTAPCGPDEGDASSVALPAPTQYAELLGTRRKQHAQASPTNIADAHRHRDASFAPFDMPATRVRSVPARLSMRASTTMGSASRLGIPPSTVCWCCLGPASSVRTAQGPRERHVRLLLVRADTLHLRRATRRLGRLPSSRPRSFVSWPHRSASESGSATGSKRRRTIWRSHARRRTTSTGDGQRGTASCLSAASSLSAASILVISEFRTSLSRLHAYARSQRNELLGGLSTRLPVAACPSVVAAAVAWSVPGHAGAGDVVVAALCRHVSTRCRYCPPLPSRQGLLVVDAASLLALGGVPRFTPPGPTLLGPSADVRFRMVPRTRSFDQVAGKALEPCLPNPTPSTLGTSTSWRDFLSSDWHAPCVLASAGAYRDASGGTNRRRGRVARPCRRLRPARLTCVHHGRRRLSHASMLPTTETPPTPESTPHASPPLRVADPSAVDDVAPPRDGARVVGGEEQHEPGHLGRHETPLEALGRHRLGLVLGRQHRLHLPLGRDGAGHDAVDADPRRAKLARVRPREAHDGRLDRRVDGNLGRRDPPADGSHVDDAAAASPLHRGDDGLRQEELVPQVDVDVARKGRRRHARRGHARFGPRRAGVVDEHVDLAEPLKRLGRARLELLQVGDVAAEKGRLRGARHASDPVAERLGRRLGDVEEDDVRALSRKELDGRGADAFGPARDEHRLSREARVGGELSDVVGHDSGLPRTEFRSLGRKGFLEFCAVDAARLRRQAAEVHLELHGRTAEAAQPWLQASNLASSRRGIFHVISSDRRTLAWAPCLDRASITDAAAALSTPPFAGHPRLSGHPRPTSVVHLLRPPFHLDSTSTPPLRFEPKEAGTAMASNAEKSPESYRQLGQQGTSPPPPPPSYGSEQARYPGQWRYHAPQQRPLTTGEQPVPATSESTPPPPAEQKQQQQPPAEHQHQQPPAEHQHQPPSEQKQQQPPAEQKQQQPPAEQKQQRPAEQTQQQHHPFPPPPPPPPGQAQQQQQGYAIPKYDPAAPTFAPPPVAGHGGQQAAALPVETAAQQPTAAAAAAKKSGWGERFSKLGFKAAAPVNSLAHKLGSQSFLPESMDKECDKTAAILKAFCKKGVYADPSAGNPPTSTTAEAKESSAGVIDPTREKPKSRVLVTIPLKVVSKAVGLAIFTTLRAGFHLSGSTGSGVLVARLPDGSWSPPSGIQVHSVGGGFQIGLDIYDCVCVINSEAALAAFTKTRVSLGTDLAVVAGPYGAGAAVDVGTAVDGSRKEGKWSAKQPDVGPSGAATTVPPPLPPRTRTLEPDASKGSPDGGQRRSVGGGGLKPVFSYVKSRGFYAGVCVDGTVVVERKEANAAFFGAAVTVDEILKGQVPRRAAADGWPTGAGTLLEVLKGAEAGVGGGGDRPTVPVPVSGGDPAVPVGGDGEGAAVVESGPPPPYEEDGKHAGAGDVKYGW</sequence>
<feature type="compositionally biased region" description="Low complexity" evidence="1">
    <location>
        <begin position="1573"/>
        <end position="1633"/>
    </location>
</feature>
<feature type="domain" description="Ysc84 actin-binding" evidence="2">
    <location>
        <begin position="1843"/>
        <end position="2029"/>
    </location>
</feature>
<feature type="region of interest" description="Disordered" evidence="1">
    <location>
        <begin position="1756"/>
        <end position="1781"/>
    </location>
</feature>
<feature type="region of interest" description="Disordered" evidence="1">
    <location>
        <begin position="1904"/>
        <end position="1956"/>
    </location>
</feature>
<feature type="region of interest" description="Disordered" evidence="1">
    <location>
        <begin position="1550"/>
        <end position="1686"/>
    </location>
</feature>
<keyword evidence="4" id="KW-1185">Reference proteome</keyword>
<dbReference type="STRING" id="98403.A0A151GGW3"/>
<feature type="region of interest" description="Disordered" evidence="1">
    <location>
        <begin position="311"/>
        <end position="330"/>
    </location>
</feature>
<dbReference type="Proteomes" id="UP000076580">
    <property type="component" value="Chromosome 03"/>
</dbReference>
<feature type="region of interest" description="Disordered" evidence="1">
    <location>
        <begin position="1482"/>
        <end position="1538"/>
    </location>
</feature>
<evidence type="ECO:0000313" key="3">
    <source>
        <dbReference type="EMBL" id="KYK56306.1"/>
    </source>
</evidence>
<feature type="compositionally biased region" description="Basic and acidic residues" evidence="1">
    <location>
        <begin position="1181"/>
        <end position="1212"/>
    </location>
</feature>
<evidence type="ECO:0000313" key="4">
    <source>
        <dbReference type="Proteomes" id="UP000076580"/>
    </source>
</evidence>
<feature type="compositionally biased region" description="Basic residues" evidence="1">
    <location>
        <begin position="825"/>
        <end position="840"/>
    </location>
</feature>
<dbReference type="GeneID" id="63720919"/>
<feature type="region of interest" description="Disordered" evidence="1">
    <location>
        <begin position="217"/>
        <end position="238"/>
    </location>
</feature>
<feature type="compositionally biased region" description="Basic and acidic residues" evidence="1">
    <location>
        <begin position="1"/>
        <end position="16"/>
    </location>
</feature>
<feature type="region of interest" description="Disordered" evidence="1">
    <location>
        <begin position="1068"/>
        <end position="1133"/>
    </location>
</feature>
<organism evidence="3 4">
    <name type="scientific">Drechmeria coniospora</name>
    <name type="common">Nematophagous fungus</name>
    <name type="synonym">Meria coniospora</name>
    <dbReference type="NCBI Taxonomy" id="98403"/>
    <lineage>
        <taxon>Eukaryota</taxon>
        <taxon>Fungi</taxon>
        <taxon>Dikarya</taxon>
        <taxon>Ascomycota</taxon>
        <taxon>Pezizomycotina</taxon>
        <taxon>Sordariomycetes</taxon>
        <taxon>Hypocreomycetidae</taxon>
        <taxon>Hypocreales</taxon>
        <taxon>Ophiocordycipitaceae</taxon>
        <taxon>Drechmeria</taxon>
    </lineage>
</organism>